<dbReference type="GO" id="GO:0008757">
    <property type="term" value="F:S-adenosylmethionine-dependent methyltransferase activity"/>
    <property type="evidence" value="ECO:0007669"/>
    <property type="project" value="InterPro"/>
</dbReference>
<dbReference type="SUPFAM" id="SSF53335">
    <property type="entry name" value="S-adenosyl-L-methionine-dependent methyltransferases"/>
    <property type="match status" value="1"/>
</dbReference>
<dbReference type="Proteomes" id="UP000319731">
    <property type="component" value="Unassembled WGS sequence"/>
</dbReference>
<evidence type="ECO:0000256" key="3">
    <source>
        <dbReference type="ARBA" id="ARBA00022679"/>
    </source>
</evidence>
<evidence type="ECO:0000256" key="4">
    <source>
        <dbReference type="ARBA" id="ARBA00022691"/>
    </source>
</evidence>
<dbReference type="PANTHER" id="PTHR32183">
    <property type="match status" value="1"/>
</dbReference>
<evidence type="ECO:0000256" key="1">
    <source>
        <dbReference type="ARBA" id="ARBA00022553"/>
    </source>
</evidence>
<dbReference type="InterPro" id="IPR029063">
    <property type="entry name" value="SAM-dependent_MTases_sf"/>
</dbReference>
<dbReference type="GeneID" id="42004722"/>
<gene>
    <name evidence="5" type="ORF">SmJEL517_g03497</name>
</gene>
<reference evidence="5 6" key="1">
    <citation type="journal article" date="2019" name="Sci. Rep.">
        <title>Comparative genomics of chytrid fungi reveal insights into the obligate biotrophic and pathogenic lifestyle of Synchytrium endobioticum.</title>
        <authorList>
            <person name="van de Vossenberg B.T.L.H."/>
            <person name="Warris S."/>
            <person name="Nguyen H.D.T."/>
            <person name="van Gent-Pelzer M.P.E."/>
            <person name="Joly D.L."/>
            <person name="van de Geest H.C."/>
            <person name="Bonants P.J.M."/>
            <person name="Smith D.S."/>
            <person name="Levesque C.A."/>
            <person name="van der Lee T.A.J."/>
        </authorList>
    </citation>
    <scope>NUCLEOTIDE SEQUENCE [LARGE SCALE GENOMIC DNA]</scope>
    <source>
        <strain evidence="5 6">JEL517</strain>
    </source>
</reference>
<keyword evidence="3 5" id="KW-0808">Transferase</keyword>
<evidence type="ECO:0000313" key="6">
    <source>
        <dbReference type="Proteomes" id="UP000319731"/>
    </source>
</evidence>
<keyword evidence="1" id="KW-0597">Phosphoprotein</keyword>
<dbReference type="PROSITE" id="PS51585">
    <property type="entry name" value="SAM_MT_TPMT"/>
    <property type="match status" value="1"/>
</dbReference>
<dbReference type="STRING" id="1806994.A0A507C3N4"/>
<evidence type="ECO:0000313" key="5">
    <source>
        <dbReference type="EMBL" id="TPX33679.1"/>
    </source>
</evidence>
<name>A0A507C3N4_9FUNG</name>
<dbReference type="AlphaFoldDB" id="A0A507C3N4"/>
<accession>A0A507C3N4</accession>
<protein>
    <submittedName>
        <fullName evidence="5">Thiopurine S-methyltransferase</fullName>
    </submittedName>
</protein>
<keyword evidence="6" id="KW-1185">Reference proteome</keyword>
<evidence type="ECO:0000256" key="2">
    <source>
        <dbReference type="ARBA" id="ARBA00022603"/>
    </source>
</evidence>
<dbReference type="Pfam" id="PF05724">
    <property type="entry name" value="TPMT"/>
    <property type="match status" value="1"/>
</dbReference>
<proteinExistence type="predicted"/>
<dbReference type="OrthoDB" id="276151at2759"/>
<dbReference type="EMBL" id="QEAO01000018">
    <property type="protein sequence ID" value="TPX33679.1"/>
    <property type="molecule type" value="Genomic_DNA"/>
</dbReference>
<sequence length="217" mass="24019">MTTVGGVKPEIRKQMQAVVNASEDGWEQAWQKKLTLWDQGVSSPALVNLCKEPGLVPEGRALVPGCGGGYDCFLFASSGNRTAVGVDLAPSGVALAEQNRDKLGISEDKVKFICGDFFKFDLEDRFDVVFDYTFLCALSPSLRKPWAARMSEAIKPGGVLICLMFPLASYEGGPPYALNVDLYHELLDETFECMFVRDCESFAPRQGQEKISMWKRK</sequence>
<dbReference type="RefSeq" id="XP_031024596.1">
    <property type="nucleotide sequence ID" value="XM_031169425.1"/>
</dbReference>
<dbReference type="GO" id="GO:0032259">
    <property type="term" value="P:methylation"/>
    <property type="evidence" value="ECO:0007669"/>
    <property type="project" value="UniProtKB-KW"/>
</dbReference>
<dbReference type="CDD" id="cd02440">
    <property type="entry name" value="AdoMet_MTases"/>
    <property type="match status" value="1"/>
</dbReference>
<dbReference type="Gene3D" id="3.40.50.150">
    <property type="entry name" value="Vaccinia Virus protein VP39"/>
    <property type="match status" value="1"/>
</dbReference>
<keyword evidence="4" id="KW-0949">S-adenosyl-L-methionine</keyword>
<comment type="caution">
    <text evidence="5">The sequence shown here is derived from an EMBL/GenBank/DDBJ whole genome shotgun (WGS) entry which is preliminary data.</text>
</comment>
<keyword evidence="2 5" id="KW-0489">Methyltransferase</keyword>
<dbReference type="PANTHER" id="PTHR32183:SF6">
    <property type="entry name" value="CYSTEINE SULFINATE DESULFINASE_CYSTEINE DESULFURASE AND RELATED ENZYMES"/>
    <property type="match status" value="1"/>
</dbReference>
<dbReference type="InterPro" id="IPR008854">
    <property type="entry name" value="TPMT"/>
</dbReference>
<organism evidence="5 6">
    <name type="scientific">Synchytrium microbalum</name>
    <dbReference type="NCBI Taxonomy" id="1806994"/>
    <lineage>
        <taxon>Eukaryota</taxon>
        <taxon>Fungi</taxon>
        <taxon>Fungi incertae sedis</taxon>
        <taxon>Chytridiomycota</taxon>
        <taxon>Chytridiomycota incertae sedis</taxon>
        <taxon>Chytridiomycetes</taxon>
        <taxon>Synchytriales</taxon>
        <taxon>Synchytriaceae</taxon>
        <taxon>Synchytrium</taxon>
    </lineage>
</organism>